<evidence type="ECO:0000313" key="9">
    <source>
        <dbReference type="Proteomes" id="UP000008221"/>
    </source>
</evidence>
<feature type="transmembrane region" description="Helical" evidence="6">
    <location>
        <begin position="59"/>
        <end position="77"/>
    </location>
</feature>
<feature type="transmembrane region" description="Helical" evidence="6">
    <location>
        <begin position="147"/>
        <end position="168"/>
    </location>
</feature>
<feature type="transmembrane region" description="Helical" evidence="6">
    <location>
        <begin position="89"/>
        <end position="109"/>
    </location>
</feature>
<feature type="transmembrane region" description="Helical" evidence="6">
    <location>
        <begin position="115"/>
        <end position="135"/>
    </location>
</feature>
<dbReference type="AlphaFoldDB" id="A0LS43"/>
<evidence type="ECO:0000256" key="6">
    <source>
        <dbReference type="SAM" id="Phobius"/>
    </source>
</evidence>
<keyword evidence="3 6" id="KW-1133">Transmembrane helix</keyword>
<dbReference type="EMBL" id="CP000481">
    <property type="protein sequence ID" value="ABK52253.1"/>
    <property type="molecule type" value="Genomic_DNA"/>
</dbReference>
<dbReference type="GO" id="GO:0016020">
    <property type="term" value="C:membrane"/>
    <property type="evidence" value="ECO:0007669"/>
    <property type="project" value="UniProtKB-SubCell"/>
</dbReference>
<dbReference type="eggNOG" id="ENOG5032SH7">
    <property type="taxonomic scope" value="Bacteria"/>
</dbReference>
<proteinExistence type="predicted"/>
<dbReference type="SUPFAM" id="SSF103473">
    <property type="entry name" value="MFS general substrate transporter"/>
    <property type="match status" value="1"/>
</dbReference>
<feature type="transmembrane region" description="Helical" evidence="6">
    <location>
        <begin position="353"/>
        <end position="374"/>
    </location>
</feature>
<feature type="domain" description="Major facilitator superfamily associated" evidence="7">
    <location>
        <begin position="219"/>
        <end position="350"/>
    </location>
</feature>
<reference evidence="8 9" key="1">
    <citation type="journal article" date="2009" name="Genome Res.">
        <title>Complete genome of the cellulolytic thermophile Acidothermus cellulolyticus 11B provides insights into its ecophysiological and evolutionary adaptations.</title>
        <authorList>
            <person name="Barabote R.D."/>
            <person name="Xie G."/>
            <person name="Leu D.H."/>
            <person name="Normand P."/>
            <person name="Necsulea A."/>
            <person name="Daubin V."/>
            <person name="Medigue C."/>
            <person name="Adney W.S."/>
            <person name="Xu X.C."/>
            <person name="Lapidus A."/>
            <person name="Parales R.E."/>
            <person name="Detter C."/>
            <person name="Pujic P."/>
            <person name="Bruce D."/>
            <person name="Lavire C."/>
            <person name="Challacombe J.F."/>
            <person name="Brettin T.S."/>
            <person name="Berry A.M."/>
        </authorList>
    </citation>
    <scope>NUCLEOTIDE SEQUENCE [LARGE SCALE GENOMIC DNA]</scope>
    <source>
        <strain evidence="9">ATCC 43068 / DSM 8971 / 11B</strain>
    </source>
</reference>
<feature type="transmembrane region" description="Helical" evidence="6">
    <location>
        <begin position="26"/>
        <end position="47"/>
    </location>
</feature>
<keyword evidence="2 6" id="KW-0812">Transmembrane</keyword>
<evidence type="ECO:0000256" key="4">
    <source>
        <dbReference type="ARBA" id="ARBA00023136"/>
    </source>
</evidence>
<keyword evidence="9" id="KW-1185">Reference proteome</keyword>
<dbReference type="Pfam" id="PF12832">
    <property type="entry name" value="MFS_1_like"/>
    <property type="match status" value="1"/>
</dbReference>
<gene>
    <name evidence="8" type="ordered locus">Acel_0480</name>
</gene>
<feature type="transmembrane region" description="Helical" evidence="6">
    <location>
        <begin position="380"/>
        <end position="399"/>
    </location>
</feature>
<evidence type="ECO:0000313" key="8">
    <source>
        <dbReference type="EMBL" id="ABK52253.1"/>
    </source>
</evidence>
<evidence type="ECO:0000256" key="1">
    <source>
        <dbReference type="ARBA" id="ARBA00004141"/>
    </source>
</evidence>
<evidence type="ECO:0000259" key="7">
    <source>
        <dbReference type="Pfam" id="PF12832"/>
    </source>
</evidence>
<feature type="region of interest" description="Disordered" evidence="5">
    <location>
        <begin position="203"/>
        <end position="223"/>
    </location>
</feature>
<feature type="transmembrane region" description="Helical" evidence="6">
    <location>
        <begin position="225"/>
        <end position="243"/>
    </location>
</feature>
<dbReference type="Proteomes" id="UP000008221">
    <property type="component" value="Chromosome"/>
</dbReference>
<comment type="subcellular location">
    <subcellularLocation>
        <location evidence="1">Membrane</location>
        <topology evidence="1">Multi-pass membrane protein</topology>
    </subcellularLocation>
</comment>
<keyword evidence="4 6" id="KW-0472">Membrane</keyword>
<name>A0LS43_ACIC1</name>
<dbReference type="RefSeq" id="WP_011719316.1">
    <property type="nucleotide sequence ID" value="NC_008578.1"/>
</dbReference>
<dbReference type="STRING" id="351607.Acel_0480"/>
<feature type="transmembrane region" description="Helical" evidence="6">
    <location>
        <begin position="325"/>
        <end position="346"/>
    </location>
</feature>
<evidence type="ECO:0000256" key="2">
    <source>
        <dbReference type="ARBA" id="ARBA00022692"/>
    </source>
</evidence>
<dbReference type="OrthoDB" id="3698057at2"/>
<sequence length="419" mass="42436">MVSVRRLGGRDRRTGTAGPYRMPRSFTVAIGANGAALGIISLTYPLLLNALDATKLEVVLLFVIDACVVVAANLGGVPEWSSRDRRGALATQVVAAAGLLTAAGSSFLLQLYAGAAMSMGLTVLFPCILGALSTGDVRPSNSYVVSMLRRCFTAGFLTGTAVVGLTGLTGRSDGVRTAVAVAGGLAVVSAVATWFGMTRVKSPATRSGDATADGMPPRRPSSQRVSRGVALGLLAAVILLKAADSLRGVYLPLYAAKSGIPVSVISGLFLVTGVGEILILPFLARLTETAGARTALIGVAGIGAAVFAVIVFGGRSYWTLFGSQALYAVYAAGYQMMGVVVLGEAIGGLLRGAAVYTAVMQCGALTGIFLPLAVPGYSSALFVGALVCCCLAGGALWTARVAASRGYAKAAAGLTVTDG</sequence>
<accession>A0LS43</accession>
<evidence type="ECO:0000256" key="3">
    <source>
        <dbReference type="ARBA" id="ARBA00022989"/>
    </source>
</evidence>
<dbReference type="InterPro" id="IPR024989">
    <property type="entry name" value="MFS_assoc_dom"/>
</dbReference>
<dbReference type="InParanoid" id="A0LS43"/>
<dbReference type="HOGENOM" id="CLU_657096_0_0_11"/>
<protein>
    <recommendedName>
        <fullName evidence="7">Major facilitator superfamily associated domain-containing protein</fullName>
    </recommendedName>
</protein>
<dbReference type="KEGG" id="ace:Acel_0480"/>
<evidence type="ECO:0000256" key="5">
    <source>
        <dbReference type="SAM" id="MobiDB-lite"/>
    </source>
</evidence>
<feature type="transmembrane region" description="Helical" evidence="6">
    <location>
        <begin position="174"/>
        <end position="197"/>
    </location>
</feature>
<dbReference type="InterPro" id="IPR036259">
    <property type="entry name" value="MFS_trans_sf"/>
</dbReference>
<feature type="transmembrane region" description="Helical" evidence="6">
    <location>
        <begin position="263"/>
        <end position="283"/>
    </location>
</feature>
<feature type="transmembrane region" description="Helical" evidence="6">
    <location>
        <begin position="295"/>
        <end position="313"/>
    </location>
</feature>
<organism evidence="8 9">
    <name type="scientific">Acidothermus cellulolyticus (strain ATCC 43068 / DSM 8971 / 11B)</name>
    <dbReference type="NCBI Taxonomy" id="351607"/>
    <lineage>
        <taxon>Bacteria</taxon>
        <taxon>Bacillati</taxon>
        <taxon>Actinomycetota</taxon>
        <taxon>Actinomycetes</taxon>
        <taxon>Acidothermales</taxon>
        <taxon>Acidothermaceae</taxon>
        <taxon>Acidothermus</taxon>
    </lineage>
</organism>